<dbReference type="AlphaFoldDB" id="A0A409XDP0"/>
<feature type="compositionally biased region" description="Low complexity" evidence="1">
    <location>
        <begin position="1"/>
        <end position="13"/>
    </location>
</feature>
<evidence type="ECO:0000313" key="3">
    <source>
        <dbReference type="Proteomes" id="UP000283269"/>
    </source>
</evidence>
<dbReference type="InParanoid" id="A0A409XDP0"/>
<feature type="compositionally biased region" description="Polar residues" evidence="1">
    <location>
        <begin position="242"/>
        <end position="260"/>
    </location>
</feature>
<feature type="region of interest" description="Disordered" evidence="1">
    <location>
        <begin position="1"/>
        <end position="22"/>
    </location>
</feature>
<sequence>MSSSTQQESSTQTEHTDIPEKGTPEYEAYYYKQIEDSVHRTAAIFPDSSIARGWLSLNPVQQRIIISSFLPVKFDPDDIDIDVENREELDFTTGVLFSCRVLDRTRKRPVQNPNSTNNSSPHIIIIMSQSAWKDEVLSRYGLTETDRLIYDAFKKFTNILEAPKRIPAEVGSLEQRWKSVRNMVAKRSVQDYFWRYCSVQWVPAGNVGTVERQQSVANLLGVIAPNALTAALDQHSERSRENTPLGSPSASFRSAGSQESGPGVFMMDL</sequence>
<evidence type="ECO:0000313" key="2">
    <source>
        <dbReference type="EMBL" id="PPQ88870.1"/>
    </source>
</evidence>
<dbReference type="Proteomes" id="UP000283269">
    <property type="component" value="Unassembled WGS sequence"/>
</dbReference>
<keyword evidence="3" id="KW-1185">Reference proteome</keyword>
<comment type="caution">
    <text evidence="2">The sequence shown here is derived from an EMBL/GenBank/DDBJ whole genome shotgun (WGS) entry which is preliminary data.</text>
</comment>
<gene>
    <name evidence="2" type="ORF">CVT25_009064</name>
</gene>
<proteinExistence type="predicted"/>
<name>A0A409XDP0_PSICY</name>
<feature type="region of interest" description="Disordered" evidence="1">
    <location>
        <begin position="234"/>
        <end position="261"/>
    </location>
</feature>
<reference evidence="2 3" key="1">
    <citation type="journal article" date="2018" name="Evol. Lett.">
        <title>Horizontal gene cluster transfer increased hallucinogenic mushroom diversity.</title>
        <authorList>
            <person name="Reynolds H.T."/>
            <person name="Vijayakumar V."/>
            <person name="Gluck-Thaler E."/>
            <person name="Korotkin H.B."/>
            <person name="Matheny P.B."/>
            <person name="Slot J.C."/>
        </authorList>
    </citation>
    <scope>NUCLEOTIDE SEQUENCE [LARGE SCALE GENOMIC DNA]</scope>
    <source>
        <strain evidence="2 3">2631</strain>
    </source>
</reference>
<evidence type="ECO:0000256" key="1">
    <source>
        <dbReference type="SAM" id="MobiDB-lite"/>
    </source>
</evidence>
<organism evidence="2 3">
    <name type="scientific">Psilocybe cyanescens</name>
    <dbReference type="NCBI Taxonomy" id="93625"/>
    <lineage>
        <taxon>Eukaryota</taxon>
        <taxon>Fungi</taxon>
        <taxon>Dikarya</taxon>
        <taxon>Basidiomycota</taxon>
        <taxon>Agaricomycotina</taxon>
        <taxon>Agaricomycetes</taxon>
        <taxon>Agaricomycetidae</taxon>
        <taxon>Agaricales</taxon>
        <taxon>Agaricineae</taxon>
        <taxon>Strophariaceae</taxon>
        <taxon>Psilocybe</taxon>
    </lineage>
</organism>
<dbReference type="EMBL" id="NHYD01001995">
    <property type="protein sequence ID" value="PPQ88870.1"/>
    <property type="molecule type" value="Genomic_DNA"/>
</dbReference>
<accession>A0A409XDP0</accession>
<protein>
    <submittedName>
        <fullName evidence="2">Uncharacterized protein</fullName>
    </submittedName>
</protein>
<dbReference type="OrthoDB" id="10439257at2759"/>